<keyword evidence="1" id="KW-0472">Membrane</keyword>
<name>X0TZW0_9ZZZZ</name>
<evidence type="ECO:0000313" key="2">
    <source>
        <dbReference type="EMBL" id="GAF81705.1"/>
    </source>
</evidence>
<feature type="transmembrane region" description="Helical" evidence="1">
    <location>
        <begin position="12"/>
        <end position="29"/>
    </location>
</feature>
<evidence type="ECO:0000256" key="1">
    <source>
        <dbReference type="SAM" id="Phobius"/>
    </source>
</evidence>
<protein>
    <submittedName>
        <fullName evidence="2">Uncharacterized protein</fullName>
    </submittedName>
</protein>
<accession>X0TZW0</accession>
<dbReference type="AlphaFoldDB" id="X0TZW0"/>
<comment type="caution">
    <text evidence="2">The sequence shown here is derived from an EMBL/GenBank/DDBJ whole genome shotgun (WGS) entry which is preliminary data.</text>
</comment>
<feature type="non-terminal residue" evidence="2">
    <location>
        <position position="99"/>
    </location>
</feature>
<proteinExistence type="predicted"/>
<reference evidence="2" key="1">
    <citation type="journal article" date="2014" name="Front. Microbiol.">
        <title>High frequency of phylogenetically diverse reductive dehalogenase-homologous genes in deep subseafloor sedimentary metagenomes.</title>
        <authorList>
            <person name="Kawai M."/>
            <person name="Futagami T."/>
            <person name="Toyoda A."/>
            <person name="Takaki Y."/>
            <person name="Nishi S."/>
            <person name="Hori S."/>
            <person name="Arai W."/>
            <person name="Tsubouchi T."/>
            <person name="Morono Y."/>
            <person name="Uchiyama I."/>
            <person name="Ito T."/>
            <person name="Fujiyama A."/>
            <person name="Inagaki F."/>
            <person name="Takami H."/>
        </authorList>
    </citation>
    <scope>NUCLEOTIDE SEQUENCE</scope>
    <source>
        <strain evidence="2">Expedition CK06-06</strain>
    </source>
</reference>
<keyword evidence="1" id="KW-1133">Transmembrane helix</keyword>
<gene>
    <name evidence="2" type="ORF">S01H1_16421</name>
</gene>
<sequence>MKKINFKKNYVIIIIITLIIGLILARTFGSIQRILFKRRIPKEVAELELLREATPVKIYKVKKMSFKDTLPVMGNIRGFKEVELKFETSGVLESFNFEE</sequence>
<organism evidence="2">
    <name type="scientific">marine sediment metagenome</name>
    <dbReference type="NCBI Taxonomy" id="412755"/>
    <lineage>
        <taxon>unclassified sequences</taxon>
        <taxon>metagenomes</taxon>
        <taxon>ecological metagenomes</taxon>
    </lineage>
</organism>
<dbReference type="EMBL" id="BARS01008640">
    <property type="protein sequence ID" value="GAF81705.1"/>
    <property type="molecule type" value="Genomic_DNA"/>
</dbReference>
<keyword evidence="1" id="KW-0812">Transmembrane</keyword>